<proteinExistence type="predicted"/>
<comment type="caution">
    <text evidence="1">The sequence shown here is derived from an EMBL/GenBank/DDBJ whole genome shotgun (WGS) entry which is preliminary data.</text>
</comment>
<protein>
    <submittedName>
        <fullName evidence="1">Uncharacterized protein</fullName>
    </submittedName>
</protein>
<evidence type="ECO:0000313" key="1">
    <source>
        <dbReference type="EMBL" id="KAH0770847.1"/>
    </source>
</evidence>
<reference evidence="1 2" key="1">
    <citation type="journal article" date="2021" name="bioRxiv">
        <title>Chromosome-scale and haplotype-resolved genome assembly of a tetraploid potato cultivar.</title>
        <authorList>
            <person name="Sun H."/>
            <person name="Jiao W.-B."/>
            <person name="Krause K."/>
            <person name="Campoy J.A."/>
            <person name="Goel M."/>
            <person name="Folz-Donahue K."/>
            <person name="Kukat C."/>
            <person name="Huettel B."/>
            <person name="Schneeberger K."/>
        </authorList>
    </citation>
    <scope>NUCLEOTIDE SEQUENCE [LARGE SCALE GENOMIC DNA]</scope>
    <source>
        <strain evidence="1">SolTubOtavaFocal</strain>
        <tissue evidence="1">Leaves</tissue>
    </source>
</reference>
<sequence>MATHYQIDTFVSYRQNTSTAKAIEVETTSSQSSPEHHCQPSSAPHLIQLSYIFAPQMLVLGPGNARPAFTMDGQWRILETKVSNMDAKDTLQ</sequence>
<dbReference type="EMBL" id="JAIVGD010000011">
    <property type="protein sequence ID" value="KAH0770847.1"/>
    <property type="molecule type" value="Genomic_DNA"/>
</dbReference>
<accession>A0ABQ7VQP6</accession>
<gene>
    <name evidence="1" type="ORF">KY290_014828</name>
</gene>
<organism evidence="1 2">
    <name type="scientific">Solanum tuberosum</name>
    <name type="common">Potato</name>
    <dbReference type="NCBI Taxonomy" id="4113"/>
    <lineage>
        <taxon>Eukaryota</taxon>
        <taxon>Viridiplantae</taxon>
        <taxon>Streptophyta</taxon>
        <taxon>Embryophyta</taxon>
        <taxon>Tracheophyta</taxon>
        <taxon>Spermatophyta</taxon>
        <taxon>Magnoliopsida</taxon>
        <taxon>eudicotyledons</taxon>
        <taxon>Gunneridae</taxon>
        <taxon>Pentapetalae</taxon>
        <taxon>asterids</taxon>
        <taxon>lamiids</taxon>
        <taxon>Solanales</taxon>
        <taxon>Solanaceae</taxon>
        <taxon>Solanoideae</taxon>
        <taxon>Solaneae</taxon>
        <taxon>Solanum</taxon>
    </lineage>
</organism>
<dbReference type="Proteomes" id="UP000826656">
    <property type="component" value="Unassembled WGS sequence"/>
</dbReference>
<evidence type="ECO:0000313" key="2">
    <source>
        <dbReference type="Proteomes" id="UP000826656"/>
    </source>
</evidence>
<name>A0ABQ7VQP6_SOLTU</name>
<keyword evidence="2" id="KW-1185">Reference proteome</keyword>